<dbReference type="Proteomes" id="UP000617734">
    <property type="component" value="Unassembled WGS sequence"/>
</dbReference>
<feature type="compositionally biased region" description="Pro residues" evidence="2">
    <location>
        <begin position="314"/>
        <end position="335"/>
    </location>
</feature>
<dbReference type="InterPro" id="IPR055149">
    <property type="entry name" value="Agl_cat_D2"/>
</dbReference>
<gene>
    <name evidence="5" type="ORF">GCM10018781_44090</name>
</gene>
<dbReference type="PANTHER" id="PTHR43863:SF2">
    <property type="entry name" value="MALTASE-GLUCOAMYLASE"/>
    <property type="match status" value="1"/>
</dbReference>
<evidence type="ECO:0000256" key="3">
    <source>
        <dbReference type="SAM" id="SignalP"/>
    </source>
</evidence>
<dbReference type="GO" id="GO:0030246">
    <property type="term" value="F:carbohydrate binding"/>
    <property type="evidence" value="ECO:0007669"/>
    <property type="project" value="InterPro"/>
</dbReference>
<dbReference type="PANTHER" id="PTHR43863">
    <property type="entry name" value="HYDROLASE, PUTATIVE (AFU_ORTHOLOGUE AFUA_1G03140)-RELATED"/>
    <property type="match status" value="1"/>
</dbReference>
<dbReference type="SUPFAM" id="SSF49785">
    <property type="entry name" value="Galactose-binding domain-like"/>
    <property type="match status" value="3"/>
</dbReference>
<sequence length="996" mass="100811">MSSLMNNPRRRAKLALPVLMSMIGAVALWGVTPTAHAATTVVEAESSALSGGASFASDHAGFTGSGFVGGFTDANKGGASTSFAVQSAVAGAGSVRIRYANGTGSAMTLSLLVNGAKVRQVSLPATANWDTWGTSDQAVTFAAGANTVALSFTTADSGNVNLDNITAVTPDRATTPPPVSGQLEAESAALSGGASFASDHAGFTGSGFVGGFTDANKGGASTSFAVQSAVAGAGSVRIRYANGTGSAMTLSLLVNGAKVRQVSLPATANWDTWGTSDQAVTFAAGADTVALSFTTADSGNVNLDNITVTTPAAPTTPPTTTPPTTPPPTTPPPAGSPTHQAEDAFFSGGPALGTAATGSTGTGYLTGFAAQGARVVFSVDTPAAAPYPVAVRYRTAGTAAASITLAANGLKVRQVALPATAGAWSTVTVDAPLRAGLNTVTLRTEAGDGGSPDLDGITVTGSAANAGRGATVPYTTYEAESGTTNAATVGPDRTYLTVAAEASGRKAVVLDSTGEYVQFTLTRPANALTLRYSIPDDAAGTGTAATLSLYANGSQVRDLDLSSKYSWVYGSYPYTNTPSQGAGHHFFDETRQIVGDFPAGTVLKFQKDAGDTAASYTLDLLETEQVAPAAAMPATGFVSAAALGATADDGTDDTAALNSAVATAKSQGKGLWLPAGTFDISGHVNLTGIALRGAGEWATTLKGLNGKGGLFGQGGTNTVQDLTIAGDVSYRDDANFDAGIEGDFGSGSTVQDVWIEHTKVGLWIDAPTDGLLVHGLRIRDTFADGVNLHKGTANTEVRHTSVRNTGDDGLAMFSEGQAVSNSAFRFDTVQSPLLANAIGIYGGNANRAEDNLLADTVTGSAGIAISSRFAPVPFSGTTSVQRNTLLRTGGLEPNWNSRFGALWIYADSSDITAPVLVQDLDILDSTYSGLLLSYQRTISNLTVRNVRIQNTGAYGVEIISNGSGSFSGVTVTGTASGGLSTSGTFTVDRGTGNTGW</sequence>
<dbReference type="SMART" id="SM00606">
    <property type="entry name" value="CBD_IV"/>
    <property type="match status" value="3"/>
</dbReference>
<dbReference type="GeneID" id="95354801"/>
<organism evidence="5 6">
    <name type="scientific">Kitasatospora indigofera</name>
    <dbReference type="NCBI Taxonomy" id="67307"/>
    <lineage>
        <taxon>Bacteria</taxon>
        <taxon>Bacillati</taxon>
        <taxon>Actinomycetota</taxon>
        <taxon>Actinomycetes</taxon>
        <taxon>Kitasatosporales</taxon>
        <taxon>Streptomycetaceae</taxon>
        <taxon>Kitasatospora</taxon>
    </lineage>
</organism>
<dbReference type="EMBL" id="BNBO01000025">
    <property type="protein sequence ID" value="GHH75364.1"/>
    <property type="molecule type" value="Genomic_DNA"/>
</dbReference>
<reference evidence="5" key="2">
    <citation type="submission" date="2020-09" db="EMBL/GenBank/DDBJ databases">
        <authorList>
            <person name="Sun Q."/>
            <person name="Ohkuma M."/>
        </authorList>
    </citation>
    <scope>NUCLEOTIDE SEQUENCE</scope>
    <source>
        <strain evidence="5">JCM 4646</strain>
    </source>
</reference>
<name>A0A919G0P4_9ACTN</name>
<feature type="region of interest" description="Disordered" evidence="2">
    <location>
        <begin position="307"/>
        <end position="352"/>
    </location>
</feature>
<reference evidence="5" key="1">
    <citation type="journal article" date="2014" name="Int. J. Syst. Evol. Microbiol.">
        <title>Complete genome sequence of Corynebacterium casei LMG S-19264T (=DSM 44701T), isolated from a smear-ripened cheese.</title>
        <authorList>
            <consortium name="US DOE Joint Genome Institute (JGI-PGF)"/>
            <person name="Walter F."/>
            <person name="Albersmeier A."/>
            <person name="Kalinowski J."/>
            <person name="Ruckert C."/>
        </authorList>
    </citation>
    <scope>NUCLEOTIDE SEQUENCE</scope>
    <source>
        <strain evidence="5">JCM 4646</strain>
    </source>
</reference>
<dbReference type="InterPro" id="IPR033801">
    <property type="entry name" value="CBM6-CBM35-CBM36-like_1"/>
</dbReference>
<feature type="signal peptide" evidence="3">
    <location>
        <begin position="1"/>
        <end position="37"/>
    </location>
</feature>
<dbReference type="CDD" id="cd14490">
    <property type="entry name" value="CBM6-CBM35-CBM36_like_1"/>
    <property type="match status" value="1"/>
</dbReference>
<dbReference type="InterPro" id="IPR006626">
    <property type="entry name" value="PbH1"/>
</dbReference>
<proteinExistence type="predicted"/>
<dbReference type="SMART" id="SM00710">
    <property type="entry name" value="PbH1"/>
    <property type="match status" value="8"/>
</dbReference>
<dbReference type="InterPro" id="IPR051816">
    <property type="entry name" value="Glycosyl_Hydrolase_31"/>
</dbReference>
<dbReference type="Pfam" id="PF22815">
    <property type="entry name" value="CatAgl_D1"/>
    <property type="match status" value="1"/>
</dbReference>
<dbReference type="Pfam" id="PF22816">
    <property type="entry name" value="CatAgl_D2"/>
    <property type="match status" value="1"/>
</dbReference>
<dbReference type="SUPFAM" id="SSF51126">
    <property type="entry name" value="Pectin lyase-like"/>
    <property type="match status" value="1"/>
</dbReference>
<keyword evidence="6" id="KW-1185">Reference proteome</keyword>
<dbReference type="CDD" id="cd04083">
    <property type="entry name" value="CBM35_Lmo2446-like"/>
    <property type="match status" value="3"/>
</dbReference>
<feature type="chain" id="PRO_5036907305" description="CBM6 domain-containing protein" evidence="3">
    <location>
        <begin position="38"/>
        <end position="996"/>
    </location>
</feature>
<dbReference type="Gene3D" id="2.160.20.10">
    <property type="entry name" value="Single-stranded right-handed beta-helix, Pectin lyase-like"/>
    <property type="match status" value="1"/>
</dbReference>
<dbReference type="Gene3D" id="2.60.120.260">
    <property type="entry name" value="Galactose-binding domain-like"/>
    <property type="match status" value="4"/>
</dbReference>
<dbReference type="PROSITE" id="PS51175">
    <property type="entry name" value="CBM6"/>
    <property type="match status" value="3"/>
</dbReference>
<dbReference type="RefSeq" id="WP_229927637.1">
    <property type="nucleotide sequence ID" value="NZ_BNBO01000025.1"/>
</dbReference>
<dbReference type="InterPro" id="IPR005084">
    <property type="entry name" value="CBM6"/>
</dbReference>
<evidence type="ECO:0000259" key="4">
    <source>
        <dbReference type="PROSITE" id="PS51175"/>
    </source>
</evidence>
<evidence type="ECO:0000313" key="6">
    <source>
        <dbReference type="Proteomes" id="UP000617734"/>
    </source>
</evidence>
<keyword evidence="1 3" id="KW-0732">Signal</keyword>
<protein>
    <recommendedName>
        <fullName evidence="4">CBM6 domain-containing protein</fullName>
    </recommendedName>
</protein>
<dbReference type="InterPro" id="IPR008979">
    <property type="entry name" value="Galactose-bd-like_sf"/>
</dbReference>
<dbReference type="Pfam" id="PF16990">
    <property type="entry name" value="CBM_35"/>
    <property type="match status" value="1"/>
</dbReference>
<feature type="domain" description="CBM6" evidence="4">
    <location>
        <begin position="337"/>
        <end position="460"/>
    </location>
</feature>
<evidence type="ECO:0000313" key="5">
    <source>
        <dbReference type="EMBL" id="GHH75364.1"/>
    </source>
</evidence>
<dbReference type="InterPro" id="IPR011050">
    <property type="entry name" value="Pectin_lyase_fold/virulence"/>
</dbReference>
<accession>A0A919G0P4</accession>
<feature type="domain" description="CBM6" evidence="4">
    <location>
        <begin position="40"/>
        <end position="168"/>
    </location>
</feature>
<dbReference type="InterPro" id="IPR012334">
    <property type="entry name" value="Pectin_lyas_fold"/>
</dbReference>
<dbReference type="InterPro" id="IPR006584">
    <property type="entry name" value="Cellulose-bd_IV"/>
</dbReference>
<feature type="domain" description="CBM6" evidence="4">
    <location>
        <begin position="181"/>
        <end position="309"/>
    </location>
</feature>
<dbReference type="Pfam" id="PF03422">
    <property type="entry name" value="CBM_6"/>
    <property type="match status" value="2"/>
</dbReference>
<dbReference type="AlphaFoldDB" id="A0A919G0P4"/>
<comment type="caution">
    <text evidence="5">The sequence shown here is derived from an EMBL/GenBank/DDBJ whole genome shotgun (WGS) entry which is preliminary data.</text>
</comment>
<evidence type="ECO:0000256" key="1">
    <source>
        <dbReference type="ARBA" id="ARBA00022729"/>
    </source>
</evidence>
<evidence type="ECO:0000256" key="2">
    <source>
        <dbReference type="SAM" id="MobiDB-lite"/>
    </source>
</evidence>